<dbReference type="PANTHER" id="PTHR37247:SF1">
    <property type="entry name" value="TRANSMEMBRANE PROTEIN"/>
    <property type="match status" value="1"/>
</dbReference>
<dbReference type="Proteomes" id="UP001558713">
    <property type="component" value="Unassembled WGS sequence"/>
</dbReference>
<reference evidence="1 2" key="1">
    <citation type="submission" date="2024-04" db="EMBL/GenBank/DDBJ databases">
        <title>Genome assembly C_amara_ONT_v2.</title>
        <authorList>
            <person name="Yant L."/>
            <person name="Moore C."/>
            <person name="Slenker M."/>
        </authorList>
    </citation>
    <scope>NUCLEOTIDE SEQUENCE [LARGE SCALE GENOMIC DNA]</scope>
    <source>
        <tissue evidence="1">Leaf</tissue>
    </source>
</reference>
<name>A0ABD1A3K4_CARAN</name>
<keyword evidence="2" id="KW-1185">Reference proteome</keyword>
<gene>
    <name evidence="1" type="ORF">V5N11_012163</name>
</gene>
<evidence type="ECO:0000313" key="1">
    <source>
        <dbReference type="EMBL" id="KAL1197589.1"/>
    </source>
</evidence>
<dbReference type="AlphaFoldDB" id="A0ABD1A3K4"/>
<organism evidence="1 2">
    <name type="scientific">Cardamine amara subsp. amara</name>
    <dbReference type="NCBI Taxonomy" id="228776"/>
    <lineage>
        <taxon>Eukaryota</taxon>
        <taxon>Viridiplantae</taxon>
        <taxon>Streptophyta</taxon>
        <taxon>Embryophyta</taxon>
        <taxon>Tracheophyta</taxon>
        <taxon>Spermatophyta</taxon>
        <taxon>Magnoliopsida</taxon>
        <taxon>eudicotyledons</taxon>
        <taxon>Gunneridae</taxon>
        <taxon>Pentapetalae</taxon>
        <taxon>rosids</taxon>
        <taxon>malvids</taxon>
        <taxon>Brassicales</taxon>
        <taxon>Brassicaceae</taxon>
        <taxon>Cardamineae</taxon>
        <taxon>Cardamine</taxon>
    </lineage>
</organism>
<dbReference type="EMBL" id="JBANAX010000688">
    <property type="protein sequence ID" value="KAL1197589.1"/>
    <property type="molecule type" value="Genomic_DNA"/>
</dbReference>
<sequence length="169" mass="18719">MVVSPGLLTKGSGIIRLAHPQIPSHRIQRCNWLGISSYKFSGDTSINGRVSYKQVGGYGTVAVDFARQSWSSHKELPEEDPPLWLSLVRDIFWSTRSLFSFMAEQPSQLKYIEWPSFTTTLKTATLSLSGSRLHCCAIIGGLCSLLHIGCDIEEIPMRKGKATPMSFVA</sequence>
<protein>
    <submittedName>
        <fullName evidence="1">Uncharacterized protein</fullName>
    </submittedName>
</protein>
<dbReference type="PANTHER" id="PTHR37247">
    <property type="entry name" value="TRANSMEMBRANE PROTEIN"/>
    <property type="match status" value="1"/>
</dbReference>
<comment type="caution">
    <text evidence="1">The sequence shown here is derived from an EMBL/GenBank/DDBJ whole genome shotgun (WGS) entry which is preliminary data.</text>
</comment>
<proteinExistence type="predicted"/>
<accession>A0ABD1A3K4</accession>
<evidence type="ECO:0000313" key="2">
    <source>
        <dbReference type="Proteomes" id="UP001558713"/>
    </source>
</evidence>